<protein>
    <recommendedName>
        <fullName evidence="8">BZIP domain-containing protein</fullName>
    </recommendedName>
</protein>
<dbReference type="Gene3D" id="1.20.5.170">
    <property type="match status" value="1"/>
</dbReference>
<feature type="region of interest" description="Disordered" evidence="7">
    <location>
        <begin position="184"/>
        <end position="208"/>
    </location>
</feature>
<evidence type="ECO:0000313" key="9">
    <source>
        <dbReference type="EnsemblMetazoa" id="XP_030855118"/>
    </source>
</evidence>
<evidence type="ECO:0000256" key="2">
    <source>
        <dbReference type="ARBA" id="ARBA00023015"/>
    </source>
</evidence>
<dbReference type="KEGG" id="spu:100890529"/>
<feature type="domain" description="BZIP" evidence="8">
    <location>
        <begin position="186"/>
        <end position="249"/>
    </location>
</feature>
<dbReference type="GO" id="GO:0000978">
    <property type="term" value="F:RNA polymerase II cis-regulatory region sequence-specific DNA binding"/>
    <property type="evidence" value="ECO:0000318"/>
    <property type="project" value="GO_Central"/>
</dbReference>
<dbReference type="AlphaFoldDB" id="A0A7M7PSK0"/>
<accession>A0A7M7PSK0</accession>
<name>A0A7M7PSK0_STRPU</name>
<evidence type="ECO:0000256" key="3">
    <source>
        <dbReference type="ARBA" id="ARBA00023125"/>
    </source>
</evidence>
<evidence type="ECO:0000313" key="10">
    <source>
        <dbReference type="Proteomes" id="UP000007110"/>
    </source>
</evidence>
<feature type="compositionally biased region" description="Polar residues" evidence="7">
    <location>
        <begin position="309"/>
        <end position="322"/>
    </location>
</feature>
<feature type="compositionally biased region" description="Low complexity" evidence="7">
    <location>
        <begin position="117"/>
        <end position="136"/>
    </location>
</feature>
<evidence type="ECO:0000256" key="7">
    <source>
        <dbReference type="SAM" id="MobiDB-lite"/>
    </source>
</evidence>
<dbReference type="CDD" id="cd14699">
    <property type="entry name" value="bZIP_Fos_like"/>
    <property type="match status" value="1"/>
</dbReference>
<evidence type="ECO:0000259" key="8">
    <source>
        <dbReference type="PROSITE" id="PS50217"/>
    </source>
</evidence>
<dbReference type="PRINTS" id="PR00042">
    <property type="entry name" value="LEUZIPPRFOS"/>
</dbReference>
<reference evidence="9" key="2">
    <citation type="submission" date="2021-01" db="UniProtKB">
        <authorList>
            <consortium name="EnsemblMetazoa"/>
        </authorList>
    </citation>
    <scope>IDENTIFICATION</scope>
</reference>
<evidence type="ECO:0000256" key="4">
    <source>
        <dbReference type="ARBA" id="ARBA00023163"/>
    </source>
</evidence>
<dbReference type="InterPro" id="IPR004827">
    <property type="entry name" value="bZIP"/>
</dbReference>
<feature type="coiled-coil region" evidence="6">
    <location>
        <begin position="211"/>
        <end position="245"/>
    </location>
</feature>
<dbReference type="Proteomes" id="UP000007110">
    <property type="component" value="Unassembled WGS sequence"/>
</dbReference>
<comment type="subcellular location">
    <subcellularLocation>
        <location evidence="1">Nucleus</location>
    </subcellularLocation>
</comment>
<keyword evidence="10" id="KW-1185">Reference proteome</keyword>
<feature type="compositionally biased region" description="Basic and acidic residues" evidence="7">
    <location>
        <begin position="184"/>
        <end position="201"/>
    </location>
</feature>
<dbReference type="FunFam" id="1.20.5.170:FF:000010">
    <property type="entry name" value="Cyclic AMP-dependent transcription factor ATF-2"/>
    <property type="match status" value="1"/>
</dbReference>
<evidence type="ECO:0000256" key="5">
    <source>
        <dbReference type="ARBA" id="ARBA00023242"/>
    </source>
</evidence>
<dbReference type="PANTHER" id="PTHR23351:SF24">
    <property type="entry name" value="ACTIVATING TRANSCRIPTION FACTOR 3-RELATED"/>
    <property type="match status" value="1"/>
</dbReference>
<dbReference type="Pfam" id="PF00170">
    <property type="entry name" value="bZIP_1"/>
    <property type="match status" value="1"/>
</dbReference>
<dbReference type="InParanoid" id="A0A7M7PSK0"/>
<dbReference type="InterPro" id="IPR000837">
    <property type="entry name" value="AP-1"/>
</dbReference>
<keyword evidence="2" id="KW-0805">Transcription regulation</keyword>
<dbReference type="GO" id="GO:0006357">
    <property type="term" value="P:regulation of transcription by RNA polymerase II"/>
    <property type="evidence" value="ECO:0000318"/>
    <property type="project" value="GO_Central"/>
</dbReference>
<dbReference type="InterPro" id="IPR046347">
    <property type="entry name" value="bZIP_sf"/>
</dbReference>
<dbReference type="PANTHER" id="PTHR23351">
    <property type="entry name" value="FOS TRANSCRIPTION FACTOR-RELATED"/>
    <property type="match status" value="1"/>
</dbReference>
<evidence type="ECO:0000256" key="6">
    <source>
        <dbReference type="SAM" id="Coils"/>
    </source>
</evidence>
<keyword evidence="6" id="KW-0175">Coiled coil</keyword>
<keyword evidence="4" id="KW-0804">Transcription</keyword>
<sequence>MGLYSKSHIERNSPTEEPVFHIEFGDIMMKGGGRSSPQPASSTSNSISNTPPTTPLTPGTPLSGPGTPFIPSGSPYPASQPPLGPPTTPSYPGSYRHRLPSFTESDSQSSTRDTLSDDTASQSDSQSDVASVGSSSTAEWVNFDITPLVKKELKDAIINRRKTRGLPDVRVDFTPRLPDKLTPEEEVRRRLQKERNRDAASKCRSKKRNAVGHLVEEAQQLETENMKLREEMKALESERSQLQFLLDMHSPKCMIQQASPPVFHTSPSVPITDSTCESIPVPPIIQSPTREVINIPMLSETEMTGAKTGATTPMTESTSPYGSSYFPPTPSTTHSRSCTEPSTPATPTSVMDAPVFPTMSFSAIPLTTVADPIYQDTSASVSLVASLANSSTCTLTDAFAISDIEGFHPVVPPTPELLDDHDDPLSESFVKQYLGADPFFSTDFSLPTIADNLTVPDSFISCRSGPGNIQTSDEACFEELGLVKPSTSERPISTESYTVHTRPLLDSQFPQGEGETVTPLSRADDPTPDTPVTLSLSALLGVSFEGMDDETIDDASIFSTSSHGAIGL</sequence>
<proteinExistence type="predicted"/>
<organism evidence="9 10">
    <name type="scientific">Strongylocentrotus purpuratus</name>
    <name type="common">Purple sea urchin</name>
    <dbReference type="NCBI Taxonomy" id="7668"/>
    <lineage>
        <taxon>Eukaryota</taxon>
        <taxon>Metazoa</taxon>
        <taxon>Echinodermata</taxon>
        <taxon>Eleutherozoa</taxon>
        <taxon>Echinozoa</taxon>
        <taxon>Echinoidea</taxon>
        <taxon>Euechinoidea</taxon>
        <taxon>Echinacea</taxon>
        <taxon>Camarodonta</taxon>
        <taxon>Echinidea</taxon>
        <taxon>Strongylocentrotidae</taxon>
        <taxon>Strongylocentrotus</taxon>
    </lineage>
</organism>
<feature type="compositionally biased region" description="Pro residues" evidence="7">
    <location>
        <begin position="78"/>
        <end position="89"/>
    </location>
</feature>
<feature type="region of interest" description="Disordered" evidence="7">
    <location>
        <begin position="27"/>
        <end position="136"/>
    </location>
</feature>
<feature type="compositionally biased region" description="Polar residues" evidence="7">
    <location>
        <begin position="102"/>
        <end position="113"/>
    </location>
</feature>
<feature type="region of interest" description="Disordered" evidence="7">
    <location>
        <begin position="506"/>
        <end position="531"/>
    </location>
</feature>
<dbReference type="SUPFAM" id="SSF57959">
    <property type="entry name" value="Leucine zipper domain"/>
    <property type="match status" value="1"/>
</dbReference>
<dbReference type="RefSeq" id="XP_030855118.1">
    <property type="nucleotide sequence ID" value="XM_030999258.1"/>
</dbReference>
<feature type="compositionally biased region" description="Low complexity" evidence="7">
    <location>
        <begin position="35"/>
        <end position="67"/>
    </location>
</feature>
<dbReference type="EnsemblMetazoa" id="XM_030999258">
    <property type="protein sequence ID" value="XP_030855118"/>
    <property type="gene ID" value="LOC100890529"/>
</dbReference>
<dbReference type="GO" id="GO:0005634">
    <property type="term" value="C:nucleus"/>
    <property type="evidence" value="ECO:0000318"/>
    <property type="project" value="GO_Central"/>
</dbReference>
<reference evidence="10" key="1">
    <citation type="submission" date="2015-02" db="EMBL/GenBank/DDBJ databases">
        <title>Genome sequencing for Strongylocentrotus purpuratus.</title>
        <authorList>
            <person name="Murali S."/>
            <person name="Liu Y."/>
            <person name="Vee V."/>
            <person name="English A."/>
            <person name="Wang M."/>
            <person name="Skinner E."/>
            <person name="Han Y."/>
            <person name="Muzny D.M."/>
            <person name="Worley K.C."/>
            <person name="Gibbs R.A."/>
        </authorList>
    </citation>
    <scope>NUCLEOTIDE SEQUENCE</scope>
</reference>
<dbReference type="GeneID" id="100890529"/>
<dbReference type="OMA" id="EWVNFDI"/>
<dbReference type="SMART" id="SM00338">
    <property type="entry name" value="BRLZ"/>
    <property type="match status" value="1"/>
</dbReference>
<feature type="compositionally biased region" description="Polar residues" evidence="7">
    <location>
        <begin position="331"/>
        <end position="346"/>
    </location>
</feature>
<feature type="region of interest" description="Disordered" evidence="7">
    <location>
        <begin position="305"/>
        <end position="346"/>
    </location>
</feature>
<evidence type="ECO:0000256" key="1">
    <source>
        <dbReference type="ARBA" id="ARBA00004123"/>
    </source>
</evidence>
<dbReference type="GO" id="GO:0000981">
    <property type="term" value="F:DNA-binding transcription factor activity, RNA polymerase II-specific"/>
    <property type="evidence" value="ECO:0000318"/>
    <property type="project" value="GO_Central"/>
</dbReference>
<keyword evidence="5" id="KW-0539">Nucleus</keyword>
<dbReference type="PROSITE" id="PS50217">
    <property type="entry name" value="BZIP"/>
    <property type="match status" value="1"/>
</dbReference>
<keyword evidence="3" id="KW-0238">DNA-binding</keyword>
<dbReference type="OrthoDB" id="2596881at2759"/>